<evidence type="ECO:0000256" key="1">
    <source>
        <dbReference type="SAM" id="MobiDB-lite"/>
    </source>
</evidence>
<accession>A0A4R3Q773</accession>
<reference evidence="2 3" key="1">
    <citation type="submission" date="2019-03" db="EMBL/GenBank/DDBJ databases">
        <title>Genomic Encyclopedia of Type Strains, Phase IV (KMG-V): Genome sequencing to study the core and pangenomes of soil and plant-associated prokaryotes.</title>
        <authorList>
            <person name="Whitman W."/>
        </authorList>
    </citation>
    <scope>NUCLEOTIDE SEQUENCE [LARGE SCALE GENOMIC DNA]</scope>
    <source>
        <strain evidence="2 3">Hc14</strain>
    </source>
</reference>
<dbReference type="RefSeq" id="WP_165928176.1">
    <property type="nucleotide sequence ID" value="NZ_SMBH01000007.1"/>
</dbReference>
<name>A0A4R3Q773_RHISU</name>
<dbReference type="Proteomes" id="UP000294576">
    <property type="component" value="Unassembled WGS sequence"/>
</dbReference>
<proteinExistence type="predicted"/>
<dbReference type="AlphaFoldDB" id="A0A4R3Q773"/>
<feature type="region of interest" description="Disordered" evidence="1">
    <location>
        <begin position="1"/>
        <end position="20"/>
    </location>
</feature>
<evidence type="ECO:0000313" key="3">
    <source>
        <dbReference type="Proteomes" id="UP000294576"/>
    </source>
</evidence>
<dbReference type="EMBL" id="SMBH01000007">
    <property type="protein sequence ID" value="TCU15142.1"/>
    <property type="molecule type" value="Genomic_DNA"/>
</dbReference>
<organism evidence="2 3">
    <name type="scientific">Rhizobium sullae</name>
    <name type="common">Rhizobium hedysari</name>
    <dbReference type="NCBI Taxonomy" id="50338"/>
    <lineage>
        <taxon>Bacteria</taxon>
        <taxon>Pseudomonadati</taxon>
        <taxon>Pseudomonadota</taxon>
        <taxon>Alphaproteobacteria</taxon>
        <taxon>Hyphomicrobiales</taxon>
        <taxon>Rhizobiaceae</taxon>
        <taxon>Rhizobium/Agrobacterium group</taxon>
        <taxon>Rhizobium</taxon>
    </lineage>
</organism>
<evidence type="ECO:0000313" key="2">
    <source>
        <dbReference type="EMBL" id="TCU15142.1"/>
    </source>
</evidence>
<protein>
    <submittedName>
        <fullName evidence="2">Uncharacterized protein</fullName>
    </submittedName>
</protein>
<comment type="caution">
    <text evidence="2">The sequence shown here is derived from an EMBL/GenBank/DDBJ whole genome shotgun (WGS) entry which is preliminary data.</text>
</comment>
<gene>
    <name evidence="2" type="ORF">EV132_10741</name>
</gene>
<sequence>MAKGQARSNREVRKPKKEKTVIPVATAQGTQVKFANSGLSLGKKQK</sequence>